<dbReference type="Proteomes" id="UP001595583">
    <property type="component" value="Unassembled WGS sequence"/>
</dbReference>
<organism evidence="1 2">
    <name type="scientific">Aquamicrobium soli</name>
    <dbReference type="NCBI Taxonomy" id="1811518"/>
    <lineage>
        <taxon>Bacteria</taxon>
        <taxon>Pseudomonadati</taxon>
        <taxon>Pseudomonadota</taxon>
        <taxon>Alphaproteobacteria</taxon>
        <taxon>Hyphomicrobiales</taxon>
        <taxon>Phyllobacteriaceae</taxon>
        <taxon>Aquamicrobium</taxon>
    </lineage>
</organism>
<protein>
    <submittedName>
        <fullName evidence="1">Uncharacterized protein</fullName>
    </submittedName>
</protein>
<dbReference type="EMBL" id="JBHRTK010000009">
    <property type="protein sequence ID" value="MFC3206112.1"/>
    <property type="molecule type" value="Genomic_DNA"/>
</dbReference>
<dbReference type="RefSeq" id="WP_378219923.1">
    <property type="nucleotide sequence ID" value="NZ_JBHRTK010000009.1"/>
</dbReference>
<comment type="caution">
    <text evidence="1">The sequence shown here is derived from an EMBL/GenBank/DDBJ whole genome shotgun (WGS) entry which is preliminary data.</text>
</comment>
<accession>A0ABV7KG25</accession>
<sequence>MTVKLSSLKADLAREQKGDWIEYPDWPGVEFNVSSLHLPAYVAARDLLVQKMAKKHGGKPVPRDEMTVEHGTLYAEHILHGWRGLDVEYSPEVARETLTNIEFRNVIAAVEWCAAKMSEVEVEFVEEAGKNSAPPSAGG</sequence>
<gene>
    <name evidence="1" type="ORF">ACFOHJ_07815</name>
</gene>
<evidence type="ECO:0000313" key="1">
    <source>
        <dbReference type="EMBL" id="MFC3206112.1"/>
    </source>
</evidence>
<keyword evidence="2" id="KW-1185">Reference proteome</keyword>
<name>A0ABV7KG25_9HYPH</name>
<proteinExistence type="predicted"/>
<reference evidence="2" key="1">
    <citation type="journal article" date="2019" name="Int. J. Syst. Evol. Microbiol.">
        <title>The Global Catalogue of Microorganisms (GCM) 10K type strain sequencing project: providing services to taxonomists for standard genome sequencing and annotation.</title>
        <authorList>
            <consortium name="The Broad Institute Genomics Platform"/>
            <consortium name="The Broad Institute Genome Sequencing Center for Infectious Disease"/>
            <person name="Wu L."/>
            <person name="Ma J."/>
        </authorList>
    </citation>
    <scope>NUCLEOTIDE SEQUENCE [LARGE SCALE GENOMIC DNA]</scope>
    <source>
        <strain evidence="2">KCTC 52165</strain>
    </source>
</reference>
<evidence type="ECO:0000313" key="2">
    <source>
        <dbReference type="Proteomes" id="UP001595583"/>
    </source>
</evidence>